<evidence type="ECO:0000256" key="3">
    <source>
        <dbReference type="ARBA" id="ARBA00022723"/>
    </source>
</evidence>
<dbReference type="InterPro" id="IPR006311">
    <property type="entry name" value="TAT_signal"/>
</dbReference>
<dbReference type="RefSeq" id="WP_327600133.1">
    <property type="nucleotide sequence ID" value="NZ_JAYXHS010000003.1"/>
</dbReference>
<evidence type="ECO:0000313" key="9">
    <source>
        <dbReference type="Proteomes" id="UP001331561"/>
    </source>
</evidence>
<dbReference type="Gene3D" id="3.40.830.10">
    <property type="entry name" value="LigB-like"/>
    <property type="match status" value="1"/>
</dbReference>
<comment type="cofactor">
    <cofactor evidence="1">
        <name>Zn(2+)</name>
        <dbReference type="ChEBI" id="CHEBI:29105"/>
    </cofactor>
</comment>
<dbReference type="InterPro" id="IPR014436">
    <property type="entry name" value="Extradiol_dOase_DODA"/>
</dbReference>
<feature type="chain" id="PRO_5047180872" evidence="6">
    <location>
        <begin position="33"/>
        <end position="301"/>
    </location>
</feature>
<name>A0ABU6K6D9_9RHOO</name>
<comment type="similarity">
    <text evidence="2">Belongs to the DODA-type extradiol aromatic ring-opening dioxygenase family.</text>
</comment>
<evidence type="ECO:0000313" key="8">
    <source>
        <dbReference type="EMBL" id="MEC5387156.1"/>
    </source>
</evidence>
<evidence type="ECO:0000259" key="7">
    <source>
        <dbReference type="Pfam" id="PF02900"/>
    </source>
</evidence>
<evidence type="ECO:0000256" key="4">
    <source>
        <dbReference type="ARBA" id="ARBA00022833"/>
    </source>
</evidence>
<dbReference type="InterPro" id="IPR004183">
    <property type="entry name" value="Xdiol_dOase_suB"/>
</dbReference>
<evidence type="ECO:0000256" key="5">
    <source>
        <dbReference type="ARBA" id="ARBA00023002"/>
    </source>
</evidence>
<evidence type="ECO:0000256" key="1">
    <source>
        <dbReference type="ARBA" id="ARBA00001947"/>
    </source>
</evidence>
<dbReference type="PANTHER" id="PTHR30096">
    <property type="entry name" value="4,5-DOPA DIOXYGENASE EXTRADIOL-LIKE PROTEIN"/>
    <property type="match status" value="1"/>
</dbReference>
<keyword evidence="6" id="KW-0732">Signal</keyword>
<dbReference type="EC" id="1.13.11.29" evidence="8"/>
<dbReference type="Proteomes" id="UP001331561">
    <property type="component" value="Unassembled WGS sequence"/>
</dbReference>
<reference evidence="8 9" key="1">
    <citation type="submission" date="2024-01" db="EMBL/GenBank/DDBJ databases">
        <title>Uliginosibacterium soil sp. nov.</title>
        <authorList>
            <person name="Lv Y."/>
        </authorList>
    </citation>
    <scope>NUCLEOTIDE SEQUENCE [LARGE SCALE GENOMIC DNA]</scope>
    <source>
        <strain evidence="8 9">H3</strain>
    </source>
</reference>
<accession>A0ABU6K6D9</accession>
<comment type="caution">
    <text evidence="8">The sequence shown here is derived from an EMBL/GenBank/DDBJ whole genome shotgun (WGS) entry which is preliminary data.</text>
</comment>
<gene>
    <name evidence="8" type="primary">ygiD</name>
    <name evidence="8" type="ORF">VVD49_15610</name>
</gene>
<dbReference type="SUPFAM" id="SSF53213">
    <property type="entry name" value="LigB-like"/>
    <property type="match status" value="1"/>
</dbReference>
<dbReference type="NCBIfam" id="NF007914">
    <property type="entry name" value="PRK10628.1"/>
    <property type="match status" value="1"/>
</dbReference>
<evidence type="ECO:0000256" key="6">
    <source>
        <dbReference type="SAM" id="SignalP"/>
    </source>
</evidence>
<keyword evidence="4" id="KW-0862">Zinc</keyword>
<dbReference type="PIRSF" id="PIRSF006157">
    <property type="entry name" value="Doxgns_DODA"/>
    <property type="match status" value="1"/>
</dbReference>
<protein>
    <submittedName>
        <fullName evidence="8">4,5-DOPA dioxygenase extradiol</fullName>
        <ecNumber evidence="8">1.13.11.29</ecNumber>
    </submittedName>
</protein>
<dbReference type="GO" id="GO:0050297">
    <property type="term" value="F:stizolobate synthase activity"/>
    <property type="evidence" value="ECO:0007669"/>
    <property type="project" value="UniProtKB-EC"/>
</dbReference>
<sequence>MSKAHQATRRGFILAGSAAGALSALGSFSALAAEQGKASAKAARAPVLFIGHGGPMNALRDNSFTRSLQAWGPSLPRPKAMLVVSAHWLTPGATAVGVQERPETIHDFGGFPPMLHAMQYPAPGSPAFAREAIASVKSTRVLPTTEWGLDHGTWTVLHHIYPAADIPVFQLSIDYDKPAAYHYAIGRELAALRDRGVMIIGSGNVVHNLRATMRGAPDSERAGQAWAQGFDDAFARALDQRDDKRLIDYARMEGAATAVATPDHYYPMLYALGAATAGESAKTIFAGFQSGTLSMRCFQFG</sequence>
<dbReference type="EMBL" id="JAYXHS010000003">
    <property type="protein sequence ID" value="MEC5387156.1"/>
    <property type="molecule type" value="Genomic_DNA"/>
</dbReference>
<keyword evidence="9" id="KW-1185">Reference proteome</keyword>
<dbReference type="PROSITE" id="PS51318">
    <property type="entry name" value="TAT"/>
    <property type="match status" value="1"/>
</dbReference>
<feature type="signal peptide" evidence="6">
    <location>
        <begin position="1"/>
        <end position="32"/>
    </location>
</feature>
<keyword evidence="5 8" id="KW-0560">Oxidoreductase</keyword>
<feature type="domain" description="Extradiol ring-cleavage dioxygenase class III enzyme subunit B" evidence="7">
    <location>
        <begin position="65"/>
        <end position="284"/>
    </location>
</feature>
<dbReference type="CDD" id="cd07363">
    <property type="entry name" value="45_DOPA_Dioxygenase"/>
    <property type="match status" value="1"/>
</dbReference>
<keyword evidence="8" id="KW-0223">Dioxygenase</keyword>
<evidence type="ECO:0000256" key="2">
    <source>
        <dbReference type="ARBA" id="ARBA00007581"/>
    </source>
</evidence>
<keyword evidence="3" id="KW-0479">Metal-binding</keyword>
<organism evidence="8 9">
    <name type="scientific">Uliginosibacterium silvisoli</name>
    <dbReference type="NCBI Taxonomy" id="3114758"/>
    <lineage>
        <taxon>Bacteria</taxon>
        <taxon>Pseudomonadati</taxon>
        <taxon>Pseudomonadota</taxon>
        <taxon>Betaproteobacteria</taxon>
        <taxon>Rhodocyclales</taxon>
        <taxon>Zoogloeaceae</taxon>
        <taxon>Uliginosibacterium</taxon>
    </lineage>
</organism>
<proteinExistence type="inferred from homology"/>
<dbReference type="PANTHER" id="PTHR30096:SF0">
    <property type="entry name" value="4,5-DOPA DIOXYGENASE EXTRADIOL-LIKE PROTEIN"/>
    <property type="match status" value="1"/>
</dbReference>
<dbReference type="Pfam" id="PF02900">
    <property type="entry name" value="LigB"/>
    <property type="match status" value="1"/>
</dbReference>